<evidence type="ECO:0000313" key="2">
    <source>
        <dbReference type="EMBL" id="CAL6091599.1"/>
    </source>
</evidence>
<comment type="caution">
    <text evidence="1">The sequence shown here is derived from an EMBL/GenBank/DDBJ whole genome shotgun (WGS) entry which is preliminary data.</text>
</comment>
<reference evidence="2 3" key="2">
    <citation type="submission" date="2024-07" db="EMBL/GenBank/DDBJ databases">
        <authorList>
            <person name="Akdeniz Z."/>
        </authorList>
    </citation>
    <scope>NUCLEOTIDE SEQUENCE [LARGE SCALE GENOMIC DNA]</scope>
</reference>
<dbReference type="EMBL" id="CAXDID020000437">
    <property type="protein sequence ID" value="CAL6091599.1"/>
    <property type="molecule type" value="Genomic_DNA"/>
</dbReference>
<dbReference type="Gene3D" id="2.160.20.110">
    <property type="match status" value="3"/>
</dbReference>
<evidence type="ECO:0000313" key="3">
    <source>
        <dbReference type="Proteomes" id="UP001642409"/>
    </source>
</evidence>
<dbReference type="EMBL" id="CATOUU010000038">
    <property type="protein sequence ID" value="CAI9913865.1"/>
    <property type="molecule type" value="Genomic_DNA"/>
</dbReference>
<dbReference type="AlphaFoldDB" id="A0AA86N6Q7"/>
<keyword evidence="3" id="KW-1185">Reference proteome</keyword>
<reference evidence="1" key="1">
    <citation type="submission" date="2023-06" db="EMBL/GenBank/DDBJ databases">
        <authorList>
            <person name="Kurt Z."/>
        </authorList>
    </citation>
    <scope>NUCLEOTIDE SEQUENCE</scope>
</reference>
<dbReference type="Proteomes" id="UP001642409">
    <property type="component" value="Unassembled WGS sequence"/>
</dbReference>
<sequence length="1265" mass="133328">MYQNINQYIQENVSVLDQRIADNITVQNQKIYSENNKLLQIIITNSSVLESRIVSNASAIYQRIADNITILNNKLSQAIVSNFTMLDKRIKDNITAINQSILSGNNILLQNIIDNSTRLDQRIFLNISSLNALIANTTSKLTQNILDNTTNMDKRIFENITNVYSVISSGNSKLLQNIVANSTTLDSRIFNNITSLNQNFTQNITAINTLIQKLQGQIDLLQNKQDKLPLEMLDNMFQQENYEATELWMVCGQPVFVQTFDITSISNTITALNFTNGSVFGSLINVQSAFIDIQGGVYASVVQPLFAAQNQFYNIKVQVGTQIVGSGQILSNNNAIIINQFTILSKVGTIITINSLLQLNILQTQSINTNVKDMKVNLDVEASTGNLGLVGSLTGQMNIINYQLSGTYETQGSMSLGALTLSSSNVMIKHLNFMPQAYVYGNQSSYLFRIVSSSSVEISRSTFIIGNQSTQLVLGSLTTTSTKYQQFGGFVSQMTATRLIVAEISYTSNFTCTTLFMTKSGLLLGMSITASSQVIIQGICTQSSIAANTTFNSFGLIGYIEGNVTIKQANIVTNISAVTVNYLGVIGNIPSSCKKSSFSDLVLQQQTQHTSGGSNSALVGYLYAQTSTLAKIQLNNSLQNGTGVYGGFLALSKSDVSIKDSLVNNSIIVSTGYSGTITGQSTVNQAVQNIIITNCFINSSQYDGGVVGYADSDISIHNGAVMNCTFISGQNLASYIGIVQSGHQVSTLNANSSDMLIISLTSCSAATIIGLSNANNSVTSSYTKNINISNINGGLGSGSIIGYVVINATIVDCHSESLYINSTTTGTGGIVGWSNISILADCSVSNAQIIATSPIGGISGIQNNMSKIINCQVINISINSTLQGGGIAGAQNNYSEILHCFVLNASINSTQQGGGIAGIQNHISVMSNCYVLNSFINGTNQSGGISGLQRNNSTIISCKSENNTIVSTYYAGGIVANSSIFTYIQNSSSLNCSVTSTGSVAGGIFGVSSSVVMDSCTVNYLSTVSGAQSGGITGNTASTGSIQIQNVSVSNTFLHCLNGNSVGSIIGISNIDSIINGANIKNITILTTGATGAGGVVGYSLANMQMMNCIVDNLNINSTASGSGGIIGYSNISSIVNCSVTNSYINSTSNAGGIMGYQIANTTVVDSQTTLQNTSVRNTSVSSSGGYTGGLVGYYASSIHDLYIKASTVSSVSITSKASAGIVVGRSLLSSYSVSTSGSEGVNSINNVVQANCDSFVFTANAKGC</sequence>
<proteinExistence type="predicted"/>
<organism evidence="1">
    <name type="scientific">Hexamita inflata</name>
    <dbReference type="NCBI Taxonomy" id="28002"/>
    <lineage>
        <taxon>Eukaryota</taxon>
        <taxon>Metamonada</taxon>
        <taxon>Diplomonadida</taxon>
        <taxon>Hexamitidae</taxon>
        <taxon>Hexamitinae</taxon>
        <taxon>Hexamita</taxon>
    </lineage>
</organism>
<name>A0AA86N6Q7_9EUKA</name>
<evidence type="ECO:0000313" key="1">
    <source>
        <dbReference type="EMBL" id="CAI9913865.1"/>
    </source>
</evidence>
<protein>
    <submittedName>
        <fullName evidence="1">T9SS type A sorting domain-containing protein</fullName>
    </submittedName>
    <submittedName>
        <fullName evidence="2">T9SS_type A sorting domain-containing protein</fullName>
    </submittedName>
</protein>
<accession>A0AA86N6Q7</accession>
<gene>
    <name evidence="1" type="ORF">HINF_LOCUS1510</name>
    <name evidence="2" type="ORF">HINF_LOCUS65863</name>
</gene>